<comment type="caution">
    <text evidence="1">The sequence shown here is derived from an EMBL/GenBank/DDBJ whole genome shotgun (WGS) entry which is preliminary data.</text>
</comment>
<sequence length="124" mass="13763">MIIKEYGIIFRVNSQHTLVTGYGVQLVILIWDFAKHKKHNKKTLQNRLPDASGAQYKLFPPPRGGPEKIEFAPTPVPPASSFAPPALAPLAINLYDVIKKASKRDADSLAYARPFRASFFSARA</sequence>
<dbReference type="EMBL" id="BGZK01000228">
    <property type="protein sequence ID" value="GBP30062.1"/>
    <property type="molecule type" value="Genomic_DNA"/>
</dbReference>
<dbReference type="AlphaFoldDB" id="A0A4C1UVP7"/>
<dbReference type="Proteomes" id="UP000299102">
    <property type="component" value="Unassembled WGS sequence"/>
</dbReference>
<evidence type="ECO:0000313" key="2">
    <source>
        <dbReference type="Proteomes" id="UP000299102"/>
    </source>
</evidence>
<gene>
    <name evidence="1" type="ORF">EVAR_14579_1</name>
</gene>
<protein>
    <submittedName>
        <fullName evidence="1">Uncharacterized protein</fullName>
    </submittedName>
</protein>
<accession>A0A4C1UVP7</accession>
<proteinExistence type="predicted"/>
<evidence type="ECO:0000313" key="1">
    <source>
        <dbReference type="EMBL" id="GBP30062.1"/>
    </source>
</evidence>
<name>A0A4C1UVP7_EUMVA</name>
<organism evidence="1 2">
    <name type="scientific">Eumeta variegata</name>
    <name type="common">Bagworm moth</name>
    <name type="synonym">Eumeta japonica</name>
    <dbReference type="NCBI Taxonomy" id="151549"/>
    <lineage>
        <taxon>Eukaryota</taxon>
        <taxon>Metazoa</taxon>
        <taxon>Ecdysozoa</taxon>
        <taxon>Arthropoda</taxon>
        <taxon>Hexapoda</taxon>
        <taxon>Insecta</taxon>
        <taxon>Pterygota</taxon>
        <taxon>Neoptera</taxon>
        <taxon>Endopterygota</taxon>
        <taxon>Lepidoptera</taxon>
        <taxon>Glossata</taxon>
        <taxon>Ditrysia</taxon>
        <taxon>Tineoidea</taxon>
        <taxon>Psychidae</taxon>
        <taxon>Oiketicinae</taxon>
        <taxon>Eumeta</taxon>
    </lineage>
</organism>
<keyword evidence="2" id="KW-1185">Reference proteome</keyword>
<reference evidence="1 2" key="1">
    <citation type="journal article" date="2019" name="Commun. Biol.">
        <title>The bagworm genome reveals a unique fibroin gene that provides high tensile strength.</title>
        <authorList>
            <person name="Kono N."/>
            <person name="Nakamura H."/>
            <person name="Ohtoshi R."/>
            <person name="Tomita M."/>
            <person name="Numata K."/>
            <person name="Arakawa K."/>
        </authorList>
    </citation>
    <scope>NUCLEOTIDE SEQUENCE [LARGE SCALE GENOMIC DNA]</scope>
</reference>